<dbReference type="Proteomes" id="UP000078237">
    <property type="component" value="Unassembled WGS sequence"/>
</dbReference>
<dbReference type="VEuPathDB" id="FungiDB:MMYC01_205301"/>
<protein>
    <submittedName>
        <fullName evidence="3">Uncharacterized protein</fullName>
    </submittedName>
</protein>
<evidence type="ECO:0000256" key="1">
    <source>
        <dbReference type="SAM" id="Phobius"/>
    </source>
</evidence>
<name>A0A175W7E8_9PEZI</name>
<evidence type="ECO:0000313" key="4">
    <source>
        <dbReference type="Proteomes" id="UP000078237"/>
    </source>
</evidence>
<proteinExistence type="predicted"/>
<organism evidence="3 4">
    <name type="scientific">Madurella mycetomatis</name>
    <dbReference type="NCBI Taxonomy" id="100816"/>
    <lineage>
        <taxon>Eukaryota</taxon>
        <taxon>Fungi</taxon>
        <taxon>Dikarya</taxon>
        <taxon>Ascomycota</taxon>
        <taxon>Pezizomycotina</taxon>
        <taxon>Sordariomycetes</taxon>
        <taxon>Sordariomycetidae</taxon>
        <taxon>Sordariales</taxon>
        <taxon>Sordariales incertae sedis</taxon>
        <taxon>Madurella</taxon>
    </lineage>
</organism>
<dbReference type="AlphaFoldDB" id="A0A175W7E8"/>
<evidence type="ECO:0000313" key="3">
    <source>
        <dbReference type="EMBL" id="KXX79557.1"/>
    </source>
</evidence>
<gene>
    <name evidence="3" type="ORF">MMYC01_204482</name>
    <name evidence="2" type="ORF">MMYC01_205301</name>
</gene>
<dbReference type="EMBL" id="LCTW02000083">
    <property type="protein sequence ID" value="KXX79557.1"/>
    <property type="molecule type" value="Genomic_DNA"/>
</dbReference>
<feature type="transmembrane region" description="Helical" evidence="1">
    <location>
        <begin position="92"/>
        <end position="110"/>
    </location>
</feature>
<reference evidence="3 4" key="3">
    <citation type="submission" date="2016-01" db="EMBL/GenBank/DDBJ databases">
        <title>Madurella mycetomatis genome sequencing.</title>
        <authorList>
            <person name="Van De Sande W."/>
        </authorList>
    </citation>
    <scope>NUCLEOTIDE SEQUENCE [LARGE SCALE GENOMIC DNA]</scope>
    <source>
        <strain evidence="4">mm55</strain>
        <strain evidence="3">Mm55</strain>
    </source>
</reference>
<feature type="transmembrane region" description="Helical" evidence="1">
    <location>
        <begin position="46"/>
        <end position="64"/>
    </location>
</feature>
<accession>A0A175W7E8</accession>
<comment type="caution">
    <text evidence="3">The sequence shown here is derived from an EMBL/GenBank/DDBJ whole genome shotgun (WGS) entry which is preliminary data.</text>
</comment>
<keyword evidence="4" id="KW-1185">Reference proteome</keyword>
<reference evidence="3" key="1">
    <citation type="submission" date="2015-06" db="EMBL/GenBank/DDBJ databases">
        <authorList>
            <person name="Hoefler B.C."/>
            <person name="Straight P.D."/>
        </authorList>
    </citation>
    <scope>NUCLEOTIDE SEQUENCE [LARGE SCALE GENOMIC DNA]</scope>
    <source>
        <strain evidence="3">Mm55</strain>
    </source>
</reference>
<keyword evidence="1" id="KW-0472">Membrane</keyword>
<feature type="transmembrane region" description="Helical" evidence="1">
    <location>
        <begin position="167"/>
        <end position="190"/>
    </location>
</feature>
<dbReference type="EMBL" id="LCTW02000114">
    <property type="protein sequence ID" value="KXX78603.1"/>
    <property type="molecule type" value="Genomic_DNA"/>
</dbReference>
<keyword evidence="1" id="KW-0812">Transmembrane</keyword>
<sequence>MLATAIFRIAILAVFLALQVLVFSLELLSFVYIVTLHSWFIPLRQWVAPAGFALLGIIIAPLTFSGLVSTTTHTNECPAGIDADVAGDGVRIAVWVQVCVLVAIVMMGSFHPKATGAKEVGAGLVLTHMSLAIALLVQLHTAAGVIILDAQNVALSIQLATKETLAARWQVSIVILVQLFGLVFLPVLVFNLLAGSFATEDCACITVFWWSWLSNCLPAPRQVEERRAFLVYYSMRCVGFAQTAFHAVYNTNTFHVAEPKCGDNGDEEQQKGGLLVGITYPYVTEADNVLERENGGAQVAHYGEYPATVTFMYAVYGVYAITSLAAIEVSMRDLGLRPTSGVDSIGQIIALVIAGATTLRAGYLFGKLFTDEWHSSQKLGFVWPFRVSKFMFKSIGVAMATYFLAPVPTPVSAIKLGAVLKSPRDLTPVAEDPLDIPADSLFPPHQVVNSKTRQTVLRVVLSILAPSTFKSPLTSNVHINIASLVALTFRPSDEYIQEHTTGISGAARRIAHATGNNKKMNKRLFMVTGVKIAQGVTRAPEEGEEVGVAAAQLTHETAPEMPVDNPENSQDLLFAYRLIAITVRGDLAVTNISRYTYGDLF</sequence>
<dbReference type="VEuPathDB" id="FungiDB:MMYC01_204482"/>
<feature type="transmembrane region" description="Helical" evidence="1">
    <location>
        <begin position="122"/>
        <end position="147"/>
    </location>
</feature>
<dbReference type="OrthoDB" id="4834801at2759"/>
<feature type="transmembrane region" description="Helical" evidence="1">
    <location>
        <begin position="6"/>
        <end position="34"/>
    </location>
</feature>
<reference evidence="4" key="2">
    <citation type="submission" date="2015-06" db="EMBL/GenBank/DDBJ databases">
        <authorList>
            <person name="van de Sande W.W.J."/>
        </authorList>
    </citation>
    <scope>NUCLEOTIDE SEQUENCE [LARGE SCALE GENOMIC DNA]</scope>
    <source>
        <strain evidence="4">mm55</strain>
    </source>
</reference>
<evidence type="ECO:0000313" key="2">
    <source>
        <dbReference type="EMBL" id="KXX78603.1"/>
    </source>
</evidence>
<keyword evidence="1" id="KW-1133">Transmembrane helix</keyword>